<dbReference type="OrthoDB" id="699694at2"/>
<dbReference type="PROSITE" id="PS51257">
    <property type="entry name" value="PROKAR_LIPOPROTEIN"/>
    <property type="match status" value="1"/>
</dbReference>
<gene>
    <name evidence="1" type="ORF">EZJ43_07960</name>
</gene>
<comment type="caution">
    <text evidence="1">The sequence shown here is derived from an EMBL/GenBank/DDBJ whole genome shotgun (WGS) entry which is preliminary data.</text>
</comment>
<dbReference type="AlphaFoldDB" id="A0A4R5ML76"/>
<dbReference type="Proteomes" id="UP000295668">
    <property type="component" value="Unassembled WGS sequence"/>
</dbReference>
<keyword evidence="2" id="KW-1185">Reference proteome</keyword>
<proteinExistence type="predicted"/>
<evidence type="ECO:0000313" key="2">
    <source>
        <dbReference type="Proteomes" id="UP000295668"/>
    </source>
</evidence>
<sequence>MNTHKLTFILLCTFFIFGCNPFPRTDAHPEVPLLEDLLKDKSKFKKIVGMENLTEIIFLKDDRILLKPDNSNLPFKIINPENNVILADKYDWNLPFYIDKQGELYFNRKKYFYPDYKKQEGFKNIVVQDSLSKISEENNDLNDSIGLKIWQDYEVKLLKPYGLVPCGNTIVNTDQCDFFEVRNNTLVVRQDERFKIDFVKQKNDIPKFDDNVLIAWHNGKMPNPIYLAYYQINTIKFKCDDMTYPQTVVIADKTYLYSASVGLYQIL</sequence>
<evidence type="ECO:0008006" key="3">
    <source>
        <dbReference type="Google" id="ProtNLM"/>
    </source>
</evidence>
<reference evidence="1 2" key="1">
    <citation type="submission" date="2019-02" db="EMBL/GenBank/DDBJ databases">
        <title>Pedobacter sp. nov., a novel speices isolated from soil of pinguins habitat in Antarcitica.</title>
        <authorList>
            <person name="He R.-H."/>
        </authorList>
    </citation>
    <scope>NUCLEOTIDE SEQUENCE [LARGE SCALE GENOMIC DNA]</scope>
    <source>
        <strain evidence="1 2">E01020</strain>
    </source>
</reference>
<dbReference type="EMBL" id="SJCY01000004">
    <property type="protein sequence ID" value="TDG36444.1"/>
    <property type="molecule type" value="Genomic_DNA"/>
</dbReference>
<accession>A0A4R5ML76</accession>
<protein>
    <recommendedName>
        <fullName evidence="3">Lipoprotein</fullName>
    </recommendedName>
</protein>
<evidence type="ECO:0000313" key="1">
    <source>
        <dbReference type="EMBL" id="TDG36444.1"/>
    </source>
</evidence>
<dbReference type="RefSeq" id="WP_133262173.1">
    <property type="nucleotide sequence ID" value="NZ_SJCY01000004.1"/>
</dbReference>
<organism evidence="1 2">
    <name type="scientific">Pedobacter changchengzhani</name>
    <dbReference type="NCBI Taxonomy" id="2529274"/>
    <lineage>
        <taxon>Bacteria</taxon>
        <taxon>Pseudomonadati</taxon>
        <taxon>Bacteroidota</taxon>
        <taxon>Sphingobacteriia</taxon>
        <taxon>Sphingobacteriales</taxon>
        <taxon>Sphingobacteriaceae</taxon>
        <taxon>Pedobacter</taxon>
    </lineage>
</organism>
<name>A0A4R5ML76_9SPHI</name>